<dbReference type="Proteomes" id="UP000646776">
    <property type="component" value="Unassembled WGS sequence"/>
</dbReference>
<feature type="region of interest" description="Disordered" evidence="1">
    <location>
        <begin position="54"/>
        <end position="185"/>
    </location>
</feature>
<dbReference type="EMBL" id="BMSA01000017">
    <property type="protein sequence ID" value="GGT69373.1"/>
    <property type="molecule type" value="Genomic_DNA"/>
</dbReference>
<protein>
    <submittedName>
        <fullName evidence="2">Lipoprotein</fullName>
    </submittedName>
</protein>
<gene>
    <name evidence="2" type="ORF">GCM10010226_54100</name>
</gene>
<evidence type="ECO:0000313" key="3">
    <source>
        <dbReference type="Proteomes" id="UP000646776"/>
    </source>
</evidence>
<dbReference type="AlphaFoldDB" id="A0A918LYA7"/>
<feature type="compositionally biased region" description="Pro residues" evidence="1">
    <location>
        <begin position="113"/>
        <end position="122"/>
    </location>
</feature>
<keyword evidence="2" id="KW-0449">Lipoprotein</keyword>
<comment type="caution">
    <text evidence="2">The sequence shown here is derived from an EMBL/GenBank/DDBJ whole genome shotgun (WGS) entry which is preliminary data.</text>
</comment>
<keyword evidence="3" id="KW-1185">Reference proteome</keyword>
<organism evidence="2 3">
    <name type="scientific">Streptomyces phaeofaciens</name>
    <dbReference type="NCBI Taxonomy" id="68254"/>
    <lineage>
        <taxon>Bacteria</taxon>
        <taxon>Bacillati</taxon>
        <taxon>Actinomycetota</taxon>
        <taxon>Actinomycetes</taxon>
        <taxon>Kitasatosporales</taxon>
        <taxon>Streptomycetaceae</taxon>
        <taxon>Streptomyces</taxon>
    </lineage>
</organism>
<name>A0A918LYA7_9ACTN</name>
<feature type="compositionally biased region" description="Low complexity" evidence="1">
    <location>
        <begin position="54"/>
        <end position="67"/>
    </location>
</feature>
<accession>A0A918LYA7</accession>
<evidence type="ECO:0000313" key="2">
    <source>
        <dbReference type="EMBL" id="GGT69373.1"/>
    </source>
</evidence>
<evidence type="ECO:0000256" key="1">
    <source>
        <dbReference type="SAM" id="MobiDB-lite"/>
    </source>
</evidence>
<reference evidence="2" key="2">
    <citation type="submission" date="2020-09" db="EMBL/GenBank/DDBJ databases">
        <authorList>
            <person name="Sun Q."/>
            <person name="Ohkuma M."/>
        </authorList>
    </citation>
    <scope>NUCLEOTIDE SEQUENCE</scope>
    <source>
        <strain evidence="2">JCM 4125</strain>
    </source>
</reference>
<proteinExistence type="predicted"/>
<reference evidence="2" key="1">
    <citation type="journal article" date="2014" name="Int. J. Syst. Evol. Microbiol.">
        <title>Complete genome sequence of Corynebacterium casei LMG S-19264T (=DSM 44701T), isolated from a smear-ripened cheese.</title>
        <authorList>
            <consortium name="US DOE Joint Genome Institute (JGI-PGF)"/>
            <person name="Walter F."/>
            <person name="Albersmeier A."/>
            <person name="Kalinowski J."/>
            <person name="Ruckert C."/>
        </authorList>
    </citation>
    <scope>NUCLEOTIDE SEQUENCE</scope>
    <source>
        <strain evidence="2">JCM 4125</strain>
    </source>
</reference>
<sequence>MWGNLRSSAVAPVAGTTRVALVQRTTTTTATLLVTVAVSALAGCVTVQRPALPAPAAAVPSQVSVPRPDGRSGTQVVQAPAREALEMVGPSRKPERPAPAPRRRQAPAAAPAERPPSSAPRPRPSHPHPRPAHPDARRHTAPYAEIPDVEEEVRRDADVCALGRKYGGWQGDSPEATICDRAYGR</sequence>